<dbReference type="SMART" id="SM01227">
    <property type="entry name" value="GCK"/>
    <property type="match status" value="1"/>
</dbReference>
<dbReference type="AlphaFoldDB" id="A0ABC8J0K9"/>
<dbReference type="PANTHER" id="PTHR34357">
    <property type="entry name" value="F7A19.14 PROTEIN-RELATED"/>
    <property type="match status" value="1"/>
</dbReference>
<reference evidence="2 3" key="1">
    <citation type="submission" date="2022-03" db="EMBL/GenBank/DDBJ databases">
        <authorList>
            <person name="Macdonald S."/>
            <person name="Ahmed S."/>
            <person name="Newling K."/>
        </authorList>
    </citation>
    <scope>NUCLEOTIDE SEQUENCE [LARGE SCALE GENOMIC DNA]</scope>
</reference>
<organism evidence="2 3">
    <name type="scientific">Eruca vesicaria subsp. sativa</name>
    <name type="common">Garden rocket</name>
    <name type="synonym">Eruca sativa</name>
    <dbReference type="NCBI Taxonomy" id="29727"/>
    <lineage>
        <taxon>Eukaryota</taxon>
        <taxon>Viridiplantae</taxon>
        <taxon>Streptophyta</taxon>
        <taxon>Embryophyta</taxon>
        <taxon>Tracheophyta</taxon>
        <taxon>Spermatophyta</taxon>
        <taxon>Magnoliopsida</taxon>
        <taxon>eudicotyledons</taxon>
        <taxon>Gunneridae</taxon>
        <taxon>Pentapetalae</taxon>
        <taxon>rosids</taxon>
        <taxon>malvids</taxon>
        <taxon>Brassicales</taxon>
        <taxon>Brassicaceae</taxon>
        <taxon>Brassiceae</taxon>
        <taxon>Eruca</taxon>
    </lineage>
</organism>
<protein>
    <recommendedName>
        <fullName evidence="1">GCK domain-containing protein</fullName>
    </recommendedName>
</protein>
<gene>
    <name evidence="2" type="ORF">ERUC_LOCUS3680</name>
</gene>
<evidence type="ECO:0000313" key="3">
    <source>
        <dbReference type="Proteomes" id="UP001642260"/>
    </source>
</evidence>
<dbReference type="Proteomes" id="UP001642260">
    <property type="component" value="Unassembled WGS sequence"/>
</dbReference>
<evidence type="ECO:0000313" key="2">
    <source>
        <dbReference type="EMBL" id="CAH8304684.1"/>
    </source>
</evidence>
<dbReference type="EMBL" id="CAKOAT010060044">
    <property type="protein sequence ID" value="CAH8304684.1"/>
    <property type="molecule type" value="Genomic_DNA"/>
</dbReference>
<accession>A0ABC8J0K9</accession>
<sequence>MENMVMKSYPVESRDEEEEEGKCGHCLLMKGGDCRDSFTAWEVCVEEAKDEDLVTKCMDVTNTLYKCVVAHTEPFLTAEKVVREEQVKNEEISEEARKVIYFVDVHLHECFLFLFRKLQGEFEIKNVKTGPSVADAAVLNAFPMSSFARTMLATCLRLLVL</sequence>
<dbReference type="PANTHER" id="PTHR34357:SF14">
    <property type="entry name" value="F7A19.14 PROTEIN-RELATED"/>
    <property type="match status" value="1"/>
</dbReference>
<dbReference type="InterPro" id="IPR012891">
    <property type="entry name" value="GCK_dom"/>
</dbReference>
<proteinExistence type="predicted"/>
<dbReference type="Pfam" id="PF07802">
    <property type="entry name" value="GCK"/>
    <property type="match status" value="1"/>
</dbReference>
<comment type="caution">
    <text evidence="2">The sequence shown here is derived from an EMBL/GenBank/DDBJ whole genome shotgun (WGS) entry which is preliminary data.</text>
</comment>
<evidence type="ECO:0000259" key="1">
    <source>
        <dbReference type="SMART" id="SM01227"/>
    </source>
</evidence>
<feature type="domain" description="GCK" evidence="1">
    <location>
        <begin position="21"/>
        <end position="90"/>
    </location>
</feature>
<name>A0ABC8J0K9_ERUVS</name>
<keyword evidence="3" id="KW-1185">Reference proteome</keyword>